<comment type="caution">
    <text evidence="9">The sequence shown here is derived from an EMBL/GenBank/DDBJ whole genome shotgun (WGS) entry which is preliminary data.</text>
</comment>
<comment type="similarity">
    <text evidence="3">Belongs to the Nudix hydrolase family. NudK subfamily.</text>
</comment>
<dbReference type="InterPro" id="IPR015797">
    <property type="entry name" value="NUDIX_hydrolase-like_dom_sf"/>
</dbReference>
<dbReference type="PANTHER" id="PTHR11839">
    <property type="entry name" value="UDP/ADP-SUGAR PYROPHOSPHATASE"/>
    <property type="match status" value="1"/>
</dbReference>
<dbReference type="PROSITE" id="PS51462">
    <property type="entry name" value="NUDIX"/>
    <property type="match status" value="1"/>
</dbReference>
<keyword evidence="10" id="KW-1185">Reference proteome</keyword>
<evidence type="ECO:0000256" key="4">
    <source>
        <dbReference type="ARBA" id="ARBA00016377"/>
    </source>
</evidence>
<evidence type="ECO:0000256" key="3">
    <source>
        <dbReference type="ARBA" id="ARBA00007275"/>
    </source>
</evidence>
<dbReference type="Proteomes" id="UP001199919">
    <property type="component" value="Unassembled WGS sequence"/>
</dbReference>
<accession>A0ABS8U1C2</accession>
<dbReference type="Pfam" id="PF00293">
    <property type="entry name" value="NUDIX"/>
    <property type="match status" value="1"/>
</dbReference>
<dbReference type="PANTHER" id="PTHR11839:SF18">
    <property type="entry name" value="NUDIX HYDROLASE DOMAIN-CONTAINING PROTEIN"/>
    <property type="match status" value="1"/>
</dbReference>
<sequence>MTNKEIKPWKLLSEQDVSPSPWFPILKHAVELANGSIVDDYYFSPLGDVVQVLAITKNNEVVLVRQYKHALGQILLELPGGMQQKNKSIIESALNELEEETGVKASAEQLNSLGKIANNPTKLKQITYGFILFGAEFNSQQKLDSTEDIDVLTLPAPKVLEMAINGDIWVTDSLNFILKAAIAYPGVFGLKLK</sequence>
<dbReference type="SUPFAM" id="SSF55811">
    <property type="entry name" value="Nudix"/>
    <property type="match status" value="1"/>
</dbReference>
<evidence type="ECO:0000256" key="6">
    <source>
        <dbReference type="ARBA" id="ARBA00032162"/>
    </source>
</evidence>
<reference evidence="9 10" key="1">
    <citation type="submission" date="2021-12" db="EMBL/GenBank/DDBJ databases">
        <title>Mucilaginibacter roseus genome.</title>
        <authorList>
            <person name="Ferreira J.R."/>
            <person name="Newman J.D."/>
        </authorList>
    </citation>
    <scope>NUCLEOTIDE SEQUENCE [LARGE SCALE GENOMIC DNA]</scope>
    <source>
        <strain evidence="9 10">LMG 28454</strain>
    </source>
</reference>
<evidence type="ECO:0000256" key="5">
    <source>
        <dbReference type="ARBA" id="ARBA00022801"/>
    </source>
</evidence>
<evidence type="ECO:0000256" key="7">
    <source>
        <dbReference type="ARBA" id="ARBA00032272"/>
    </source>
</evidence>
<gene>
    <name evidence="9" type="ORF">LT679_05515</name>
</gene>
<dbReference type="EMBL" id="JAJPWV010000002">
    <property type="protein sequence ID" value="MCD8740052.1"/>
    <property type="molecule type" value="Genomic_DNA"/>
</dbReference>
<protein>
    <recommendedName>
        <fullName evidence="4">GDP-mannose pyrophosphatase</fullName>
    </recommendedName>
    <alternativeName>
        <fullName evidence="6">GDP-mannose hydrolase</fullName>
    </alternativeName>
    <alternativeName>
        <fullName evidence="7">GDPMK</fullName>
    </alternativeName>
</protein>
<evidence type="ECO:0000313" key="9">
    <source>
        <dbReference type="EMBL" id="MCD8740052.1"/>
    </source>
</evidence>
<organism evidence="9 10">
    <name type="scientific">Mucilaginibacter roseus</name>
    <dbReference type="NCBI Taxonomy" id="1528868"/>
    <lineage>
        <taxon>Bacteria</taxon>
        <taxon>Pseudomonadati</taxon>
        <taxon>Bacteroidota</taxon>
        <taxon>Sphingobacteriia</taxon>
        <taxon>Sphingobacteriales</taxon>
        <taxon>Sphingobacteriaceae</taxon>
        <taxon>Mucilaginibacter</taxon>
    </lineage>
</organism>
<comment type="catalytic activity">
    <reaction evidence="1">
        <text>GDP-alpha-D-mannose + H2O = alpha-D-mannose 1-phosphate + GMP + 2 H(+)</text>
        <dbReference type="Rhea" id="RHEA:27978"/>
        <dbReference type="ChEBI" id="CHEBI:15377"/>
        <dbReference type="ChEBI" id="CHEBI:15378"/>
        <dbReference type="ChEBI" id="CHEBI:57527"/>
        <dbReference type="ChEBI" id="CHEBI:58115"/>
        <dbReference type="ChEBI" id="CHEBI:58409"/>
    </reaction>
</comment>
<dbReference type="GO" id="GO:0016787">
    <property type="term" value="F:hydrolase activity"/>
    <property type="evidence" value="ECO:0007669"/>
    <property type="project" value="UniProtKB-KW"/>
</dbReference>
<feature type="domain" description="Nudix hydrolase" evidence="8">
    <location>
        <begin position="45"/>
        <end position="176"/>
    </location>
</feature>
<evidence type="ECO:0000256" key="2">
    <source>
        <dbReference type="ARBA" id="ARBA00001946"/>
    </source>
</evidence>
<dbReference type="CDD" id="cd03424">
    <property type="entry name" value="NUDIX_ADPRase_Nudt5_UGPPase_Nudt14"/>
    <property type="match status" value="1"/>
</dbReference>
<dbReference type="InterPro" id="IPR000086">
    <property type="entry name" value="NUDIX_hydrolase_dom"/>
</dbReference>
<name>A0ABS8U1C2_9SPHI</name>
<evidence type="ECO:0000313" key="10">
    <source>
        <dbReference type="Proteomes" id="UP001199919"/>
    </source>
</evidence>
<dbReference type="Gene3D" id="3.90.79.10">
    <property type="entry name" value="Nucleoside Triphosphate Pyrophosphohydrolase"/>
    <property type="match status" value="1"/>
</dbReference>
<comment type="cofactor">
    <cofactor evidence="2">
        <name>Mg(2+)</name>
        <dbReference type="ChEBI" id="CHEBI:18420"/>
    </cofactor>
</comment>
<evidence type="ECO:0000259" key="8">
    <source>
        <dbReference type="PROSITE" id="PS51462"/>
    </source>
</evidence>
<keyword evidence="5 9" id="KW-0378">Hydrolase</keyword>
<evidence type="ECO:0000256" key="1">
    <source>
        <dbReference type="ARBA" id="ARBA00000847"/>
    </source>
</evidence>
<proteinExistence type="inferred from homology"/>
<dbReference type="RefSeq" id="WP_232176319.1">
    <property type="nucleotide sequence ID" value="NZ_JAJPWV010000002.1"/>
</dbReference>